<name>A0A0K1JGJ3_9MICO</name>
<organism evidence="1 2">
    <name type="scientific">Luteipulveratus mongoliensis</name>
    <dbReference type="NCBI Taxonomy" id="571913"/>
    <lineage>
        <taxon>Bacteria</taxon>
        <taxon>Bacillati</taxon>
        <taxon>Actinomycetota</taxon>
        <taxon>Actinomycetes</taxon>
        <taxon>Micrococcales</taxon>
        <taxon>Dermacoccaceae</taxon>
        <taxon>Luteipulveratus</taxon>
    </lineage>
</organism>
<dbReference type="Proteomes" id="UP000066480">
    <property type="component" value="Chromosome"/>
</dbReference>
<evidence type="ECO:0000313" key="1">
    <source>
        <dbReference type="EMBL" id="AKU15842.1"/>
    </source>
</evidence>
<dbReference type="AlphaFoldDB" id="A0A0K1JGJ3"/>
<gene>
    <name evidence="1" type="ORF">VV02_08220</name>
</gene>
<dbReference type="KEGG" id="lmoi:VV02_08220"/>
<keyword evidence="2" id="KW-1185">Reference proteome</keyword>
<sequence>MTSGPELVTAIRDVVRAHGDPVRAEGQQRYMKSAMPYRGITSPELKALLRPLLAERVEDRAEWESAVRSLFDGATHREEWYAALALLRHRHYRSWRDSEVMPLVRHLIRSGAWWDVVDEASHVVAEVGLLDPAGEGRRLREWSRDDDMWVRRAAIIGQLGAKERTDVNLLEAVIVPNLDSREFFIRKAIGWALREYAKTSPDWVRAFVDAQGEQMSGLTRREAMKHL</sequence>
<evidence type="ECO:0000313" key="2">
    <source>
        <dbReference type="Proteomes" id="UP000066480"/>
    </source>
</evidence>
<dbReference type="Gene3D" id="1.20.1660.10">
    <property type="entry name" value="Hypothetical protein (EF3068)"/>
    <property type="match status" value="1"/>
</dbReference>
<dbReference type="InterPro" id="IPR014825">
    <property type="entry name" value="DNA_alkylation"/>
</dbReference>
<dbReference type="PANTHER" id="PTHR34070">
    <property type="entry name" value="ARMADILLO-TYPE FOLD"/>
    <property type="match status" value="1"/>
</dbReference>
<proteinExistence type="predicted"/>
<dbReference type="EMBL" id="CP011112">
    <property type="protein sequence ID" value="AKU15842.1"/>
    <property type="molecule type" value="Genomic_DNA"/>
</dbReference>
<dbReference type="InterPro" id="IPR016024">
    <property type="entry name" value="ARM-type_fold"/>
</dbReference>
<protein>
    <submittedName>
        <fullName evidence="1">DNA alkylation repair protein</fullName>
    </submittedName>
</protein>
<accession>A0A0K1JGJ3</accession>
<dbReference type="RefSeq" id="WP_052590919.1">
    <property type="nucleotide sequence ID" value="NZ_CP011112.1"/>
</dbReference>
<dbReference type="PANTHER" id="PTHR34070:SF1">
    <property type="entry name" value="DNA ALKYLATION REPAIR PROTEIN"/>
    <property type="match status" value="1"/>
</dbReference>
<dbReference type="SUPFAM" id="SSF48371">
    <property type="entry name" value="ARM repeat"/>
    <property type="match status" value="1"/>
</dbReference>
<dbReference type="Gene3D" id="1.25.40.290">
    <property type="entry name" value="ARM repeat domains"/>
    <property type="match status" value="1"/>
</dbReference>
<dbReference type="OrthoDB" id="9775346at2"/>
<dbReference type="PATRIC" id="fig|571913.6.peg.1685"/>
<reference evidence="1 2" key="1">
    <citation type="submission" date="2015-03" db="EMBL/GenBank/DDBJ databases">
        <title>Luteipulveratus halotolerans sp. nov., a novel actinobacterium (Dermacoccaceae) from Sarawak, Malaysia.</title>
        <authorList>
            <person name="Juboi H."/>
            <person name="Basik A."/>
            <person name="Shamsul S.S."/>
            <person name="Arnold P."/>
            <person name="Schmitt E.K."/>
            <person name="Sanglier J.-J."/>
            <person name="Yeo T."/>
        </authorList>
    </citation>
    <scope>NUCLEOTIDE SEQUENCE [LARGE SCALE GENOMIC DNA]</scope>
    <source>
        <strain evidence="1 2">MN07-A0370</strain>
    </source>
</reference>
<dbReference type="Pfam" id="PF08713">
    <property type="entry name" value="DNA_alkylation"/>
    <property type="match status" value="1"/>
</dbReference>
<dbReference type="STRING" id="571913.VV02_08220"/>
<dbReference type="CDD" id="cd07064">
    <property type="entry name" value="AlkD_like_1"/>
    <property type="match status" value="1"/>
</dbReference>